<dbReference type="SUPFAM" id="SSF56176">
    <property type="entry name" value="FAD-binding/transporter-associated domain-like"/>
    <property type="match status" value="1"/>
</dbReference>
<evidence type="ECO:0000256" key="3">
    <source>
        <dbReference type="ARBA" id="ARBA00022827"/>
    </source>
</evidence>
<feature type="domain" description="FAD-binding PCMH-type" evidence="5">
    <location>
        <begin position="53"/>
        <end position="236"/>
    </location>
</feature>
<comment type="similarity">
    <text evidence="1">Belongs to the oxygen-dependent FAD-linked oxidoreductase family.</text>
</comment>
<dbReference type="EMBL" id="KB020558">
    <property type="protein sequence ID" value="ELA35681.1"/>
    <property type="molecule type" value="Genomic_DNA"/>
</dbReference>
<keyword evidence="2" id="KW-0285">Flavoprotein</keyword>
<dbReference type="InterPro" id="IPR050416">
    <property type="entry name" value="FAD-linked_Oxidoreductase"/>
</dbReference>
<sequence length="461" mass="49207">MKFANCLRAFAPISLSTLIAAEQRLSPTGFKGCDALIAAGLGDMLVFPADLGYRESTSSYYSSENRRLQPYFSSAGNWDIAVRSGGHSDFDNNAAHRGVTIDLTFLNSTTILGGIGGNATATWTGSSKLTKHVAQIQPAARWGNVMSPLEPFNLGVTGGRSGHVGAGGLLVSGGASYHTQLWGLSCDNVIGYEVVLGDGSIVTASNTENADLFKALKGGGNNLGIVTRFDMRTFTVPSGGAYGGLLFTSWSDLDAVNDQFIKYASSIEHGSPDHEFIVYRSDAGSLSIMSMALATDGNEHSATFEAFNRLNLTRDMRARRPLSQIAASIADTGGSCYIPFTLTLQPTIEILKKASEVFAQLTQRLAEAGVPVSVNFVFQPLPKLLHSVTPGNNILGFDQNLPSDSILFEARGTLADEDALFHGLRTYSASLDAHSTYSYMNYANPEQDVLGSYGEGNVEFL</sequence>
<evidence type="ECO:0000256" key="1">
    <source>
        <dbReference type="ARBA" id="ARBA00005466"/>
    </source>
</evidence>
<evidence type="ECO:0000259" key="5">
    <source>
        <dbReference type="PROSITE" id="PS51387"/>
    </source>
</evidence>
<dbReference type="PROSITE" id="PS51387">
    <property type="entry name" value="FAD_PCMH"/>
    <property type="match status" value="1"/>
</dbReference>
<accession>L2GBM4</accession>
<dbReference type="GO" id="GO:0071949">
    <property type="term" value="F:FAD binding"/>
    <property type="evidence" value="ECO:0007669"/>
    <property type="project" value="InterPro"/>
</dbReference>
<dbReference type="STRING" id="1213859.L2GBM4"/>
<dbReference type="Pfam" id="PF01565">
    <property type="entry name" value="FAD_binding_4"/>
    <property type="match status" value="1"/>
</dbReference>
<protein>
    <submittedName>
        <fullName evidence="6">FAD binding domain-containing protein</fullName>
    </submittedName>
</protein>
<evidence type="ECO:0000313" key="6">
    <source>
        <dbReference type="EMBL" id="ELA35681.1"/>
    </source>
</evidence>
<dbReference type="GO" id="GO:0016491">
    <property type="term" value="F:oxidoreductase activity"/>
    <property type="evidence" value="ECO:0007669"/>
    <property type="project" value="UniProtKB-KW"/>
</dbReference>
<evidence type="ECO:0000256" key="4">
    <source>
        <dbReference type="ARBA" id="ARBA00023002"/>
    </source>
</evidence>
<name>L2GBM4_COLFN</name>
<gene>
    <name evidence="6" type="ORF">CGGC5_50</name>
</gene>
<keyword evidence="3" id="KW-0274">FAD</keyword>
<organism evidence="6">
    <name type="scientific">Colletotrichum fructicola (strain Nara gc5)</name>
    <name type="common">Anthracnose fungus</name>
    <name type="synonym">Colletotrichum gloeosporioides (strain Nara gc5)</name>
    <dbReference type="NCBI Taxonomy" id="1213859"/>
    <lineage>
        <taxon>Eukaryota</taxon>
        <taxon>Fungi</taxon>
        <taxon>Dikarya</taxon>
        <taxon>Ascomycota</taxon>
        <taxon>Pezizomycotina</taxon>
        <taxon>Sordariomycetes</taxon>
        <taxon>Hypocreomycetidae</taxon>
        <taxon>Glomerellales</taxon>
        <taxon>Glomerellaceae</taxon>
        <taxon>Colletotrichum</taxon>
        <taxon>Colletotrichum gloeosporioides species complex</taxon>
    </lineage>
</organism>
<dbReference type="AlphaFoldDB" id="L2GBM4"/>
<proteinExistence type="inferred from homology"/>
<dbReference type="InterPro" id="IPR016169">
    <property type="entry name" value="FAD-bd_PCMH_sub2"/>
</dbReference>
<dbReference type="InterPro" id="IPR036318">
    <property type="entry name" value="FAD-bd_PCMH-like_sf"/>
</dbReference>
<dbReference type="InterPro" id="IPR006094">
    <property type="entry name" value="Oxid_FAD_bind_N"/>
</dbReference>
<dbReference type="Gene3D" id="3.30.465.10">
    <property type="match status" value="1"/>
</dbReference>
<evidence type="ECO:0000256" key="2">
    <source>
        <dbReference type="ARBA" id="ARBA00022630"/>
    </source>
</evidence>
<keyword evidence="4" id="KW-0560">Oxidoreductase</keyword>
<dbReference type="HOGENOM" id="CLU_018354_1_1_1"/>
<dbReference type="InterPro" id="IPR016166">
    <property type="entry name" value="FAD-bd_PCMH"/>
</dbReference>
<dbReference type="PANTHER" id="PTHR42973">
    <property type="entry name" value="BINDING OXIDOREDUCTASE, PUTATIVE (AFU_ORTHOLOGUE AFUA_1G17690)-RELATED"/>
    <property type="match status" value="1"/>
</dbReference>
<dbReference type="PANTHER" id="PTHR42973:SF53">
    <property type="entry name" value="FAD-BINDING PCMH-TYPE DOMAIN-CONTAINING PROTEIN-RELATED"/>
    <property type="match status" value="1"/>
</dbReference>
<reference evidence="6" key="1">
    <citation type="submission" date="2012-08" db="EMBL/GenBank/DDBJ databases">
        <title>Genome analysis of Colletotrichum orbiculare and Colletotrichum fructicola.</title>
        <authorList>
            <person name="Gan P.H.P."/>
            <person name="Ikeda K."/>
            <person name="Irieda H."/>
            <person name="Narusaka M."/>
            <person name="O'Connell R.J."/>
            <person name="Narusaka Y."/>
            <person name="Takano Y."/>
            <person name="Kubo Y."/>
            <person name="Shirasu K."/>
        </authorList>
    </citation>
    <scope>NUCLEOTIDE SEQUENCE</scope>
    <source>
        <strain evidence="6">Nara gc5</strain>
    </source>
</reference>